<name>D0LD79_GORB4</name>
<dbReference type="HOGENOM" id="CLU_2316332_0_0_11"/>
<reference evidence="2 3" key="2">
    <citation type="journal article" date="2010" name="Stand. Genomic Sci.">
        <title>Complete genome sequence of Gordonia bronchialis type strain (3410).</title>
        <authorList>
            <person name="Ivanova N."/>
            <person name="Sikorski J."/>
            <person name="Jando M."/>
            <person name="Lapidus A."/>
            <person name="Nolan M."/>
            <person name="Lucas S."/>
            <person name="Del Rio T.G."/>
            <person name="Tice H."/>
            <person name="Copeland A."/>
            <person name="Cheng J.F."/>
            <person name="Chen F."/>
            <person name="Bruce D."/>
            <person name="Goodwin L."/>
            <person name="Pitluck S."/>
            <person name="Mavromatis K."/>
            <person name="Ovchinnikova G."/>
            <person name="Pati A."/>
            <person name="Chen A."/>
            <person name="Palaniappan K."/>
            <person name="Land M."/>
            <person name="Hauser L."/>
            <person name="Chang Y.J."/>
            <person name="Jeffries C.D."/>
            <person name="Chain P."/>
            <person name="Saunders E."/>
            <person name="Han C."/>
            <person name="Detter J.C."/>
            <person name="Brettin T."/>
            <person name="Rohde M."/>
            <person name="Goker M."/>
            <person name="Bristow J."/>
            <person name="Eisen J.A."/>
            <person name="Markowitz V."/>
            <person name="Hugenholtz P."/>
            <person name="Klenk H.P."/>
            <person name="Kyrpides N.C."/>
        </authorList>
    </citation>
    <scope>NUCLEOTIDE SEQUENCE [LARGE SCALE GENOMIC DNA]</scope>
    <source>
        <strain evidence="3">ATCC 25592 / DSM 43247 / BCRC 13721 / JCM 3198 / KCTC 3076 / NBRC 16047 / NCTC 10667</strain>
    </source>
</reference>
<dbReference type="Proteomes" id="UP000001219">
    <property type="component" value="Chromosome"/>
</dbReference>
<organism evidence="2 3">
    <name type="scientific">Gordonia bronchialis (strain ATCC 25592 / DSM 43247 / BCRC 13721 / JCM 3198 / KCTC 3076 / NBRC 16047 / NCTC 10667)</name>
    <name type="common">Rhodococcus bronchialis</name>
    <dbReference type="NCBI Taxonomy" id="526226"/>
    <lineage>
        <taxon>Bacteria</taxon>
        <taxon>Bacillati</taxon>
        <taxon>Actinomycetota</taxon>
        <taxon>Actinomycetes</taxon>
        <taxon>Mycobacteriales</taxon>
        <taxon>Gordoniaceae</taxon>
        <taxon>Gordonia</taxon>
    </lineage>
</organism>
<dbReference type="EMBL" id="CP001802">
    <property type="protein sequence ID" value="ACY22572.1"/>
    <property type="molecule type" value="Genomic_DNA"/>
</dbReference>
<evidence type="ECO:0000313" key="3">
    <source>
        <dbReference type="Proteomes" id="UP000001219"/>
    </source>
</evidence>
<evidence type="ECO:0000313" key="2">
    <source>
        <dbReference type="EMBL" id="ACY22572.1"/>
    </source>
</evidence>
<accession>D0LD79</accession>
<dbReference type="KEGG" id="gbr:Gbro_3370"/>
<feature type="chain" id="PRO_5003010488" evidence="1">
    <location>
        <begin position="20"/>
        <end position="99"/>
    </location>
</feature>
<dbReference type="STRING" id="526226.Gbro_3370"/>
<protein>
    <submittedName>
        <fullName evidence="2">Uncharacterized protein</fullName>
    </submittedName>
</protein>
<dbReference type="AlphaFoldDB" id="D0LD79"/>
<gene>
    <name evidence="2" type="ordered locus">Gbro_3370</name>
</gene>
<feature type="signal peptide" evidence="1">
    <location>
        <begin position="1"/>
        <end position="19"/>
    </location>
</feature>
<evidence type="ECO:0000256" key="1">
    <source>
        <dbReference type="SAM" id="SignalP"/>
    </source>
</evidence>
<keyword evidence="3" id="KW-1185">Reference proteome</keyword>
<sequence length="99" mass="10152">MLSVLAAVVTSATWSPAAAAPTTRERIDALAGTCVSLHLPDGRPLGDASAPFSVRAAGGGRFLFYGRDARLLTATPSGPPTLVRTPTIPAIWSVRPASP</sequence>
<reference evidence="3" key="1">
    <citation type="submission" date="2009-10" db="EMBL/GenBank/DDBJ databases">
        <title>The complete chromosome of Gordonia bronchialis DSM 43247.</title>
        <authorList>
            <consortium name="US DOE Joint Genome Institute (JGI-PGF)"/>
            <person name="Lucas S."/>
            <person name="Copeland A."/>
            <person name="Lapidus A."/>
            <person name="Glavina del Rio T."/>
            <person name="Dalin E."/>
            <person name="Tice H."/>
            <person name="Bruce D."/>
            <person name="Goodwin L."/>
            <person name="Pitluck S."/>
            <person name="Kyrpides N."/>
            <person name="Mavromatis K."/>
            <person name="Ivanova N."/>
            <person name="Ovchinnikova G."/>
            <person name="Saunders E."/>
            <person name="Brettin T."/>
            <person name="Detter J.C."/>
            <person name="Han C."/>
            <person name="Larimer F."/>
            <person name="Land M."/>
            <person name="Hauser L."/>
            <person name="Markowitz V."/>
            <person name="Cheng J.-F."/>
            <person name="Hugenholtz P."/>
            <person name="Woyke T."/>
            <person name="Wu D."/>
            <person name="Jando M."/>
            <person name="Schneider S."/>
            <person name="Goeker M."/>
            <person name="Klenk H.-P."/>
            <person name="Eisen J.A."/>
        </authorList>
    </citation>
    <scope>NUCLEOTIDE SEQUENCE [LARGE SCALE GENOMIC DNA]</scope>
    <source>
        <strain evidence="3">ATCC 25592 / DSM 43247 / BCRC 13721 / JCM 3198 / KCTC 3076 / NBRC 16047 / NCTC 10667</strain>
    </source>
</reference>
<proteinExistence type="predicted"/>
<keyword evidence="1" id="KW-0732">Signal</keyword>